<protein>
    <submittedName>
        <fullName evidence="12">Uncharacterized protein</fullName>
    </submittedName>
</protein>
<evidence type="ECO:0000259" key="10">
    <source>
        <dbReference type="PROSITE" id="PS50157"/>
    </source>
</evidence>
<feature type="domain" description="C2H2-type" evidence="10">
    <location>
        <begin position="1110"/>
        <end position="1132"/>
    </location>
</feature>
<keyword evidence="3" id="KW-0677">Repeat</keyword>
<dbReference type="GO" id="GO:0005634">
    <property type="term" value="C:nucleus"/>
    <property type="evidence" value="ECO:0007669"/>
    <property type="project" value="UniProtKB-SubCell"/>
</dbReference>
<feature type="region of interest" description="Disordered" evidence="9">
    <location>
        <begin position="923"/>
        <end position="958"/>
    </location>
</feature>
<feature type="compositionally biased region" description="Acidic residues" evidence="9">
    <location>
        <begin position="933"/>
        <end position="943"/>
    </location>
</feature>
<feature type="domain" description="C2H2-type" evidence="10">
    <location>
        <begin position="673"/>
        <end position="702"/>
    </location>
</feature>
<evidence type="ECO:0000256" key="5">
    <source>
        <dbReference type="ARBA" id="ARBA00022833"/>
    </source>
</evidence>
<keyword evidence="5 8" id="KW-0862">Zinc</keyword>
<feature type="binding site" evidence="8">
    <location>
        <position position="48"/>
    </location>
    <ligand>
        <name>Zn(2+)</name>
        <dbReference type="ChEBI" id="CHEBI:29105"/>
    </ligand>
</feature>
<dbReference type="Pfam" id="PF00096">
    <property type="entry name" value="zf-C2H2"/>
    <property type="match status" value="1"/>
</dbReference>
<accession>A0A834IYR5</accession>
<evidence type="ECO:0000256" key="8">
    <source>
        <dbReference type="PROSITE-ProRule" id="PRU01263"/>
    </source>
</evidence>
<dbReference type="Gene3D" id="3.30.160.60">
    <property type="entry name" value="Classic Zinc Finger"/>
    <property type="match status" value="6"/>
</dbReference>
<evidence type="ECO:0000313" key="13">
    <source>
        <dbReference type="Proteomes" id="UP000625711"/>
    </source>
</evidence>
<keyword evidence="13" id="KW-1185">Reference proteome</keyword>
<dbReference type="SUPFAM" id="SSF57667">
    <property type="entry name" value="beta-beta-alpha zinc fingers"/>
    <property type="match status" value="2"/>
</dbReference>
<feature type="compositionally biased region" description="Basic and acidic residues" evidence="9">
    <location>
        <begin position="641"/>
        <end position="652"/>
    </location>
</feature>
<feature type="compositionally biased region" description="Basic and acidic residues" evidence="9">
    <location>
        <begin position="1248"/>
        <end position="1272"/>
    </location>
</feature>
<dbReference type="InterPro" id="IPR013087">
    <property type="entry name" value="Znf_C2H2_type"/>
</dbReference>
<feature type="domain" description="ZAD" evidence="11">
    <location>
        <begin position="4"/>
        <end position="75"/>
    </location>
</feature>
<sequence>MDTQLCIICGKSGNNFANIFKTIGLKHKIETCLPIILTPHNLLPESICTECYNKIENFYIFTKNCLQNIIILESKFDVEDSCLKSKRKKDKSCIVSLSLSNESKCIQTEDFLDLLLGNKNDINYRFPLTSNFLNENKSKSFPVLVDYDVLSDSNSQEYDDQLNQGQVILVENQLLNNFNLTEFISNESREPHVLPQSMPNLMEEISERSNGRKRKSQFIENSLTKICRLEPVTSRRKSKQPKKLEYSIQFNNDTSVNMPIDNIKKEYEDITSSHAHEDFAPNMYSEHNKTNHSINSLLLFQTCLLCKVQLQSTEALISHFVEVHVKEYIHGEQALQHNDLDYLSLGKKKKSLPNLLKISDLKSTDLPDDKLSDNSTNSALANYNFSCPNCPATFSNRNELFLHLQLKHFDTPIYLCGICLLQVSNITKLKEHVEKCILDHPILTRFYCQVCYFGDDNFKVVENHILLHNFLLKICRKEVKNFDPEDYICINEKPKQCDASPVKYFSCFECRKSNFDTFKKFSFHRRSIHSIFHCDLCNKFYGRNSHLWKHVNRLHKGHPSITCQMCFKTSASKYHLAQHFAKIHQMKTALKNDDNYIPSSINIDKNNYTDILSKQESEEDNTDCDENSSDRYSAQENEDSSEPKAAPKEIDPSHNMYNNIITNYTPPAGEGALKCPKCSKTFHKKVLLKKHKKNCRPRMQKDLLTRCKSCARIFKDRQSLAKHLINYHSDYVCEICNEKVQSKCEIVSHIRFQHPSSHLVCTICENILRCQKDLLEHLRDHENSYVCQFCGDTLSSKIKLKMHILSLHRKILSLSCGICLKLFENQKVLKDHVTCIHKSQLDPLTSCPVCGKNYGSKWKAYDHINKSHGTTFKACKVCLELYECDTQLEIHMNLVHVNQTAVTNCTGKSTIQLNNANEINDLHFGNNQKTIETDSDENSDENENNSNNSSDSEDGDNEINELSEEQQLFLEQQCTDIQNPIVPSFPLLENQVLDYKDAYDVNSDGDDVEKQKLIQDRHKKIHITDKNNLTNHSKRTVYVNSNDPSCCEICNKTWPAKKHLWQHYIRCHKQVAATVCGICLKTNKNYESLQIHLRDTHPTLLHGQGFGSNFICRICGRYHNASSKLRLHMVIHENFDWKLLDKFPEIPRYINTESQNYLLKQNKKKYMEDRKKYTKLQRKSRKEVKVVNKDDDIFEESIGQVEQTRTSSVGETDNNTISASPKHTNELSFNNILQTLKQHPHFNILSVKKDAQTQESNIDGRNEIKPNQKIESDIDNNEMTDLSNASSSSASNQDHKNSRISDLEDEGSQSSTDNENCRNFFRPKAEELDSAIKSISYPNPHYEVTNEYNEFSDTEQTINSLNENEIESAVGSIL</sequence>
<keyword evidence="2 8" id="KW-0479">Metal-binding</keyword>
<feature type="binding site" evidence="8">
    <location>
        <position position="9"/>
    </location>
    <ligand>
        <name>Zn(2+)</name>
        <dbReference type="ChEBI" id="CHEBI:29105"/>
    </ligand>
</feature>
<gene>
    <name evidence="12" type="ORF">GWI33_004678</name>
</gene>
<feature type="compositionally biased region" description="Acidic residues" evidence="9">
    <location>
        <begin position="617"/>
        <end position="627"/>
    </location>
</feature>
<evidence type="ECO:0000256" key="1">
    <source>
        <dbReference type="ARBA" id="ARBA00004123"/>
    </source>
</evidence>
<dbReference type="PROSITE" id="PS51915">
    <property type="entry name" value="ZAD"/>
    <property type="match status" value="1"/>
</dbReference>
<dbReference type="GO" id="GO:0001228">
    <property type="term" value="F:DNA-binding transcription activator activity, RNA polymerase II-specific"/>
    <property type="evidence" value="ECO:0007669"/>
    <property type="project" value="TreeGrafter"/>
</dbReference>
<feature type="compositionally biased region" description="Basic and acidic residues" evidence="9">
    <location>
        <begin position="1293"/>
        <end position="1302"/>
    </location>
</feature>
<dbReference type="OrthoDB" id="427030at2759"/>
<comment type="subcellular location">
    <subcellularLocation>
        <location evidence="1">Nucleus</location>
    </subcellularLocation>
</comment>
<dbReference type="GO" id="GO:0008270">
    <property type="term" value="F:zinc ion binding"/>
    <property type="evidence" value="ECO:0007669"/>
    <property type="project" value="UniProtKB-UniRule"/>
</dbReference>
<evidence type="ECO:0000256" key="4">
    <source>
        <dbReference type="ARBA" id="ARBA00022771"/>
    </source>
</evidence>
<evidence type="ECO:0000256" key="3">
    <source>
        <dbReference type="ARBA" id="ARBA00022737"/>
    </source>
</evidence>
<feature type="domain" description="C2H2-type" evidence="10">
    <location>
        <begin position="785"/>
        <end position="808"/>
    </location>
</feature>
<feature type="region of interest" description="Disordered" evidence="9">
    <location>
        <begin position="1198"/>
        <end position="1223"/>
    </location>
</feature>
<evidence type="ECO:0000256" key="7">
    <source>
        <dbReference type="PROSITE-ProRule" id="PRU00042"/>
    </source>
</evidence>
<feature type="domain" description="C2H2-type" evidence="10">
    <location>
        <begin position="532"/>
        <end position="560"/>
    </location>
</feature>
<feature type="binding site" evidence="8">
    <location>
        <position position="51"/>
    </location>
    <ligand>
        <name>Zn(2+)</name>
        <dbReference type="ChEBI" id="CHEBI:29105"/>
    </ligand>
</feature>
<feature type="domain" description="C2H2-type" evidence="10">
    <location>
        <begin position="705"/>
        <end position="729"/>
    </location>
</feature>
<evidence type="ECO:0000256" key="2">
    <source>
        <dbReference type="ARBA" id="ARBA00022723"/>
    </source>
</evidence>
<dbReference type="SUPFAM" id="SSF57716">
    <property type="entry name" value="Glucocorticoid receptor-like (DNA-binding domain)"/>
    <property type="match status" value="1"/>
</dbReference>
<organism evidence="12 13">
    <name type="scientific">Rhynchophorus ferrugineus</name>
    <name type="common">Red palm weevil</name>
    <name type="synonym">Curculio ferrugineus</name>
    <dbReference type="NCBI Taxonomy" id="354439"/>
    <lineage>
        <taxon>Eukaryota</taxon>
        <taxon>Metazoa</taxon>
        <taxon>Ecdysozoa</taxon>
        <taxon>Arthropoda</taxon>
        <taxon>Hexapoda</taxon>
        <taxon>Insecta</taxon>
        <taxon>Pterygota</taxon>
        <taxon>Neoptera</taxon>
        <taxon>Endopterygota</taxon>
        <taxon>Coleoptera</taxon>
        <taxon>Polyphaga</taxon>
        <taxon>Cucujiformia</taxon>
        <taxon>Curculionidae</taxon>
        <taxon>Dryophthorinae</taxon>
        <taxon>Rhynchophorus</taxon>
    </lineage>
</organism>
<evidence type="ECO:0000313" key="12">
    <source>
        <dbReference type="EMBL" id="KAF7286645.1"/>
    </source>
</evidence>
<dbReference type="Proteomes" id="UP000625711">
    <property type="component" value="Unassembled WGS sequence"/>
</dbReference>
<feature type="compositionally biased region" description="Low complexity" evidence="9">
    <location>
        <begin position="1283"/>
        <end position="1292"/>
    </location>
</feature>
<evidence type="ECO:0000259" key="11">
    <source>
        <dbReference type="PROSITE" id="PS51915"/>
    </source>
</evidence>
<feature type="compositionally biased region" description="Polar residues" evidence="9">
    <location>
        <begin position="1200"/>
        <end position="1223"/>
    </location>
</feature>
<dbReference type="GO" id="GO:0000978">
    <property type="term" value="F:RNA polymerase II cis-regulatory region sequence-specific DNA binding"/>
    <property type="evidence" value="ECO:0007669"/>
    <property type="project" value="TreeGrafter"/>
</dbReference>
<feature type="region of interest" description="Disordered" evidence="9">
    <location>
        <begin position="1248"/>
        <end position="1317"/>
    </location>
</feature>
<comment type="caution">
    <text evidence="12">The sequence shown here is derived from an EMBL/GenBank/DDBJ whole genome shotgun (WGS) entry which is preliminary data.</text>
</comment>
<evidence type="ECO:0000256" key="6">
    <source>
        <dbReference type="ARBA" id="ARBA00023242"/>
    </source>
</evidence>
<proteinExistence type="predicted"/>
<reference evidence="12" key="1">
    <citation type="submission" date="2020-08" db="EMBL/GenBank/DDBJ databases">
        <title>Genome sequencing and assembly of the red palm weevil Rhynchophorus ferrugineus.</title>
        <authorList>
            <person name="Dias G.B."/>
            <person name="Bergman C.M."/>
            <person name="Manee M."/>
        </authorList>
    </citation>
    <scope>NUCLEOTIDE SEQUENCE</scope>
    <source>
        <strain evidence="12">AA-2017</strain>
        <tissue evidence="12">Whole larva</tissue>
    </source>
</reference>
<dbReference type="SMART" id="SM00355">
    <property type="entry name" value="ZnF_C2H2"/>
    <property type="match status" value="18"/>
</dbReference>
<keyword evidence="4 7" id="KW-0863">Zinc-finger</keyword>
<feature type="region of interest" description="Disordered" evidence="9">
    <location>
        <begin position="615"/>
        <end position="659"/>
    </location>
</feature>
<dbReference type="PROSITE" id="PS00028">
    <property type="entry name" value="ZINC_FINGER_C2H2_1"/>
    <property type="match status" value="8"/>
</dbReference>
<dbReference type="InterPro" id="IPR012934">
    <property type="entry name" value="Znf_AD"/>
</dbReference>
<feature type="domain" description="C2H2-type" evidence="10">
    <location>
        <begin position="385"/>
        <end position="408"/>
    </location>
</feature>
<dbReference type="PROSITE" id="PS50157">
    <property type="entry name" value="ZINC_FINGER_C2H2_2"/>
    <property type="match status" value="6"/>
</dbReference>
<dbReference type="Gene3D" id="3.40.1800.20">
    <property type="match status" value="1"/>
</dbReference>
<keyword evidence="6" id="KW-0539">Nucleus</keyword>
<dbReference type="EMBL" id="JAACXV010000023">
    <property type="protein sequence ID" value="KAF7286645.1"/>
    <property type="molecule type" value="Genomic_DNA"/>
</dbReference>
<dbReference type="SMART" id="SM00868">
    <property type="entry name" value="zf-AD"/>
    <property type="match status" value="3"/>
</dbReference>
<dbReference type="PANTHER" id="PTHR24376">
    <property type="entry name" value="ZINC FINGER PROTEIN"/>
    <property type="match status" value="1"/>
</dbReference>
<dbReference type="Pfam" id="PF07776">
    <property type="entry name" value="zf-AD"/>
    <property type="match status" value="1"/>
</dbReference>
<dbReference type="InterPro" id="IPR036236">
    <property type="entry name" value="Znf_C2H2_sf"/>
</dbReference>
<name>A0A834IYR5_RHYFE</name>
<feature type="binding site" evidence="8">
    <location>
        <position position="6"/>
    </location>
    <ligand>
        <name>Zn(2+)</name>
        <dbReference type="ChEBI" id="CHEBI:29105"/>
    </ligand>
</feature>
<dbReference type="PANTHER" id="PTHR24376:SF235">
    <property type="entry name" value="C2H2-TYPE DOMAIN-CONTAINING PROTEIN"/>
    <property type="match status" value="1"/>
</dbReference>
<evidence type="ECO:0000256" key="9">
    <source>
        <dbReference type="SAM" id="MobiDB-lite"/>
    </source>
</evidence>